<dbReference type="AlphaFoldDB" id="A0A914HF36"/>
<reference evidence="2" key="1">
    <citation type="submission" date="2022-11" db="UniProtKB">
        <authorList>
            <consortium name="WormBaseParasite"/>
        </authorList>
    </citation>
    <scope>IDENTIFICATION</scope>
</reference>
<name>A0A914HF36_GLORO</name>
<proteinExistence type="predicted"/>
<protein>
    <submittedName>
        <fullName evidence="2">Uncharacterized protein</fullName>
    </submittedName>
</protein>
<evidence type="ECO:0000313" key="1">
    <source>
        <dbReference type="Proteomes" id="UP000887572"/>
    </source>
</evidence>
<dbReference type="Proteomes" id="UP000887572">
    <property type="component" value="Unplaced"/>
</dbReference>
<accession>A0A914HF36</accession>
<evidence type="ECO:0000313" key="2">
    <source>
        <dbReference type="WBParaSite" id="Gr19_v10_g16785.t1"/>
    </source>
</evidence>
<keyword evidence="1" id="KW-1185">Reference proteome</keyword>
<organism evidence="1 2">
    <name type="scientific">Globodera rostochiensis</name>
    <name type="common">Golden nematode worm</name>
    <name type="synonym">Heterodera rostochiensis</name>
    <dbReference type="NCBI Taxonomy" id="31243"/>
    <lineage>
        <taxon>Eukaryota</taxon>
        <taxon>Metazoa</taxon>
        <taxon>Ecdysozoa</taxon>
        <taxon>Nematoda</taxon>
        <taxon>Chromadorea</taxon>
        <taxon>Rhabditida</taxon>
        <taxon>Tylenchina</taxon>
        <taxon>Tylenchomorpha</taxon>
        <taxon>Tylenchoidea</taxon>
        <taxon>Heteroderidae</taxon>
        <taxon>Heteroderinae</taxon>
        <taxon>Globodera</taxon>
    </lineage>
</organism>
<sequence length="93" mass="10405">MFPRPATSAAPQHDRHRWLNAFPPPIVMNKPSRAPIDFDGTSAGPLQQRRFKGLGIAVTRIRKIVIVTEYAAVRVSIPNLRTLNREEQGKACC</sequence>
<dbReference type="WBParaSite" id="Gr19_v10_g16785.t1">
    <property type="protein sequence ID" value="Gr19_v10_g16785.t1"/>
    <property type="gene ID" value="Gr19_v10_g16785"/>
</dbReference>